<evidence type="ECO:0000256" key="5">
    <source>
        <dbReference type="ARBA" id="ARBA00022989"/>
    </source>
</evidence>
<dbReference type="Gene3D" id="1.20.1250.20">
    <property type="entry name" value="MFS general substrate transporter like domains"/>
    <property type="match status" value="1"/>
</dbReference>
<dbReference type="OrthoDB" id="4540492at2759"/>
<dbReference type="EMBL" id="KN847044">
    <property type="protein sequence ID" value="KIW25622.1"/>
    <property type="molecule type" value="Genomic_DNA"/>
</dbReference>
<dbReference type="PROSITE" id="PS00217">
    <property type="entry name" value="SUGAR_TRANSPORT_2"/>
    <property type="match status" value="1"/>
</dbReference>
<dbReference type="GeneID" id="27347982"/>
<feature type="transmembrane region" description="Helical" evidence="8">
    <location>
        <begin position="57"/>
        <end position="77"/>
    </location>
</feature>
<evidence type="ECO:0000256" key="2">
    <source>
        <dbReference type="ARBA" id="ARBA00010992"/>
    </source>
</evidence>
<gene>
    <name evidence="10" type="ORF">PV07_08788</name>
</gene>
<dbReference type="GO" id="GO:0016020">
    <property type="term" value="C:membrane"/>
    <property type="evidence" value="ECO:0007669"/>
    <property type="project" value="UniProtKB-SubCell"/>
</dbReference>
<dbReference type="InterPro" id="IPR050360">
    <property type="entry name" value="MFS_Sugar_Transporters"/>
</dbReference>
<dbReference type="NCBIfam" id="TIGR00879">
    <property type="entry name" value="SP"/>
    <property type="match status" value="1"/>
</dbReference>
<keyword evidence="3 7" id="KW-0813">Transport</keyword>
<dbReference type="InterPro" id="IPR005828">
    <property type="entry name" value="MFS_sugar_transport-like"/>
</dbReference>
<dbReference type="PANTHER" id="PTHR48022:SF28">
    <property type="entry name" value="MAJOR FACILITATOR SUPERFAMILY (MFS) PROFILE DOMAIN-CONTAINING PROTEIN-RELATED"/>
    <property type="match status" value="1"/>
</dbReference>
<keyword evidence="5 8" id="KW-1133">Transmembrane helix</keyword>
<feature type="transmembrane region" description="Helical" evidence="8">
    <location>
        <begin position="364"/>
        <end position="383"/>
    </location>
</feature>
<evidence type="ECO:0000256" key="7">
    <source>
        <dbReference type="RuleBase" id="RU003346"/>
    </source>
</evidence>
<dbReference type="FunFam" id="1.20.1250.20:FF:000134">
    <property type="entry name" value="MFS sugar transporter protein"/>
    <property type="match status" value="1"/>
</dbReference>
<feature type="transmembrane region" description="Helical" evidence="8">
    <location>
        <begin position="174"/>
        <end position="195"/>
    </location>
</feature>
<feature type="transmembrane region" description="Helical" evidence="8">
    <location>
        <begin position="331"/>
        <end position="352"/>
    </location>
</feature>
<evidence type="ECO:0000256" key="1">
    <source>
        <dbReference type="ARBA" id="ARBA00004141"/>
    </source>
</evidence>
<feature type="transmembrane region" description="Helical" evidence="8">
    <location>
        <begin position="433"/>
        <end position="452"/>
    </location>
</feature>
<organism evidence="10 11">
    <name type="scientific">Cladophialophora immunda</name>
    <dbReference type="NCBI Taxonomy" id="569365"/>
    <lineage>
        <taxon>Eukaryota</taxon>
        <taxon>Fungi</taxon>
        <taxon>Dikarya</taxon>
        <taxon>Ascomycota</taxon>
        <taxon>Pezizomycotina</taxon>
        <taxon>Eurotiomycetes</taxon>
        <taxon>Chaetothyriomycetidae</taxon>
        <taxon>Chaetothyriales</taxon>
        <taxon>Herpotrichiellaceae</taxon>
        <taxon>Cladophialophora</taxon>
    </lineage>
</organism>
<evidence type="ECO:0000256" key="4">
    <source>
        <dbReference type="ARBA" id="ARBA00022692"/>
    </source>
</evidence>
<feature type="transmembrane region" description="Helical" evidence="8">
    <location>
        <begin position="403"/>
        <end position="421"/>
    </location>
</feature>
<keyword evidence="4 8" id="KW-0812">Transmembrane</keyword>
<keyword evidence="11" id="KW-1185">Reference proteome</keyword>
<evidence type="ECO:0000256" key="3">
    <source>
        <dbReference type="ARBA" id="ARBA00022448"/>
    </source>
</evidence>
<dbReference type="PANTHER" id="PTHR48022">
    <property type="entry name" value="PLASTIDIC GLUCOSE TRANSPORTER 4"/>
    <property type="match status" value="1"/>
</dbReference>
<dbReference type="HOGENOM" id="CLU_001265_30_3_1"/>
<dbReference type="PROSITE" id="PS50850">
    <property type="entry name" value="MFS"/>
    <property type="match status" value="1"/>
</dbReference>
<feature type="transmembrane region" description="Helical" evidence="8">
    <location>
        <begin position="301"/>
        <end position="319"/>
    </location>
</feature>
<feature type="domain" description="Major facilitator superfamily (MFS) profile" evidence="9">
    <location>
        <begin position="16"/>
        <end position="456"/>
    </location>
</feature>
<dbReference type="AlphaFoldDB" id="A0A0D2AKW3"/>
<dbReference type="InterPro" id="IPR005829">
    <property type="entry name" value="Sugar_transporter_CS"/>
</dbReference>
<dbReference type="RefSeq" id="XP_016245838.1">
    <property type="nucleotide sequence ID" value="XM_016395982.1"/>
</dbReference>
<dbReference type="PRINTS" id="PR00171">
    <property type="entry name" value="SUGRTRNSPORT"/>
</dbReference>
<dbReference type="Proteomes" id="UP000054466">
    <property type="component" value="Unassembled WGS sequence"/>
</dbReference>
<dbReference type="GO" id="GO:0005351">
    <property type="term" value="F:carbohydrate:proton symporter activity"/>
    <property type="evidence" value="ECO:0007669"/>
    <property type="project" value="TreeGrafter"/>
</dbReference>
<dbReference type="InterPro" id="IPR003663">
    <property type="entry name" value="Sugar/inositol_transpt"/>
</dbReference>
<feature type="transmembrane region" description="Helical" evidence="8">
    <location>
        <begin position="265"/>
        <end position="289"/>
    </location>
</feature>
<dbReference type="VEuPathDB" id="FungiDB:PV07_08788"/>
<evidence type="ECO:0000256" key="8">
    <source>
        <dbReference type="SAM" id="Phobius"/>
    </source>
</evidence>
<proteinExistence type="inferred from homology"/>
<accession>A0A0D2AKW3</accession>
<name>A0A0D2AKW3_9EURO</name>
<comment type="subcellular location">
    <subcellularLocation>
        <location evidence="1">Membrane</location>
        <topology evidence="1">Multi-pass membrane protein</topology>
    </subcellularLocation>
</comment>
<dbReference type="SUPFAM" id="SSF103473">
    <property type="entry name" value="MFS general substrate transporter"/>
    <property type="match status" value="1"/>
</dbReference>
<evidence type="ECO:0000256" key="6">
    <source>
        <dbReference type="ARBA" id="ARBA00023136"/>
    </source>
</evidence>
<protein>
    <recommendedName>
        <fullName evidence="9">Major facilitator superfamily (MFS) profile domain-containing protein</fullName>
    </recommendedName>
</protein>
<comment type="similarity">
    <text evidence="2 7">Belongs to the major facilitator superfamily. Sugar transporter (TC 2.A.1.1) family.</text>
</comment>
<evidence type="ECO:0000313" key="11">
    <source>
        <dbReference type="Proteomes" id="UP000054466"/>
    </source>
</evidence>
<feature type="transmembrane region" description="Helical" evidence="8">
    <location>
        <begin position="148"/>
        <end position="168"/>
    </location>
</feature>
<evidence type="ECO:0000313" key="10">
    <source>
        <dbReference type="EMBL" id="KIW25622.1"/>
    </source>
</evidence>
<keyword evidence="6 8" id="KW-0472">Membrane</keyword>
<reference evidence="10 11" key="1">
    <citation type="submission" date="2015-01" db="EMBL/GenBank/DDBJ databases">
        <title>The Genome Sequence of Cladophialophora immunda CBS83496.</title>
        <authorList>
            <consortium name="The Broad Institute Genomics Platform"/>
            <person name="Cuomo C."/>
            <person name="de Hoog S."/>
            <person name="Gorbushina A."/>
            <person name="Stielow B."/>
            <person name="Teixiera M."/>
            <person name="Abouelleil A."/>
            <person name="Chapman S.B."/>
            <person name="Priest M."/>
            <person name="Young S.K."/>
            <person name="Wortman J."/>
            <person name="Nusbaum C."/>
            <person name="Birren B."/>
        </authorList>
    </citation>
    <scope>NUCLEOTIDE SEQUENCE [LARGE SCALE GENOMIC DNA]</scope>
    <source>
        <strain evidence="10 11">CBS 83496</strain>
    </source>
</reference>
<sequence>MFQPKQWKGRKLRVWILIVCGLAFSLFGYDCALYGGIASGPPFVEYFHHPSPGLTGQVAALFDIGNLVGALCTPFIAERIGHRKSILIGSAICVIGAIIQTTPGSIGGLIAGRMIGGFGNGINTSVVPVYHSETSLPHARGRAIFQELFILNVGFLVAQFLTLGTSFSQTSLQWRLPSIFQVVYLLPVFILLPLLPESPRWLASKDRMGEAATVLARLTGQEDISSPEVRQQLEDIQTVVALEKAGEATPISDLWTAPGRHMYRLIIGCGAQYMGQIGGCNVFAYYIVIIFEQLGFSSTPARVLAACTGVPWLLSNLFSQFAVERFGRRPLFFSGSIGQGLCFLIAGIVLAIGGNPSEGTAKWSGYIVVVLVYLYLMIFALAWQSLQYLYPAEILSFKYRNKFYPVANAVNWTINYVVVVSTPPGLANIGWKFYMVFFCFNFVNFWLVFLFYPETAHKSLEEIDLLFLSAKSATSRLFPGLASGKKGAFTVDDIDRVGFEAEMKQHRTKDQATIHVEES</sequence>
<evidence type="ECO:0000259" key="9">
    <source>
        <dbReference type="PROSITE" id="PS50850"/>
    </source>
</evidence>
<dbReference type="InterPro" id="IPR036259">
    <property type="entry name" value="MFS_trans_sf"/>
</dbReference>
<dbReference type="InterPro" id="IPR020846">
    <property type="entry name" value="MFS_dom"/>
</dbReference>
<dbReference type="Pfam" id="PF00083">
    <property type="entry name" value="Sugar_tr"/>
    <property type="match status" value="1"/>
</dbReference>
<feature type="transmembrane region" description="Helical" evidence="8">
    <location>
        <begin position="12"/>
        <end position="37"/>
    </location>
</feature>